<name>A0A8S1QXB5_9CILI</name>
<dbReference type="Proteomes" id="UP000692954">
    <property type="component" value="Unassembled WGS sequence"/>
</dbReference>
<protein>
    <submittedName>
        <fullName evidence="2">Uncharacterized protein</fullName>
    </submittedName>
</protein>
<feature type="region of interest" description="Disordered" evidence="1">
    <location>
        <begin position="89"/>
        <end position="109"/>
    </location>
</feature>
<proteinExistence type="predicted"/>
<accession>A0A8S1QXB5</accession>
<gene>
    <name evidence="2" type="ORF">PSON_ATCC_30995.1.T1210188</name>
</gene>
<dbReference type="AlphaFoldDB" id="A0A8S1QXB5"/>
<reference evidence="2" key="1">
    <citation type="submission" date="2021-01" db="EMBL/GenBank/DDBJ databases">
        <authorList>
            <consortium name="Genoscope - CEA"/>
            <person name="William W."/>
        </authorList>
    </citation>
    <scope>NUCLEOTIDE SEQUENCE</scope>
</reference>
<evidence type="ECO:0000313" key="3">
    <source>
        <dbReference type="Proteomes" id="UP000692954"/>
    </source>
</evidence>
<comment type="caution">
    <text evidence="2">The sequence shown here is derived from an EMBL/GenBank/DDBJ whole genome shotgun (WGS) entry which is preliminary data.</text>
</comment>
<sequence>MKLILNFLIYHQIVSFNFGSNTMICIKNSFKNELRYQLKIQSDLIKALLASSRKIFKDNIDDLAYQVKKDLSSEKQMIIKKLVQELMAEHSRRRPSTQDSKKKMELLQL</sequence>
<evidence type="ECO:0000313" key="2">
    <source>
        <dbReference type="EMBL" id="CAD8119564.1"/>
    </source>
</evidence>
<organism evidence="2 3">
    <name type="scientific">Paramecium sonneborni</name>
    <dbReference type="NCBI Taxonomy" id="65129"/>
    <lineage>
        <taxon>Eukaryota</taxon>
        <taxon>Sar</taxon>
        <taxon>Alveolata</taxon>
        <taxon>Ciliophora</taxon>
        <taxon>Intramacronucleata</taxon>
        <taxon>Oligohymenophorea</taxon>
        <taxon>Peniculida</taxon>
        <taxon>Parameciidae</taxon>
        <taxon>Paramecium</taxon>
    </lineage>
</organism>
<dbReference type="EMBL" id="CAJJDN010000121">
    <property type="protein sequence ID" value="CAD8119564.1"/>
    <property type="molecule type" value="Genomic_DNA"/>
</dbReference>
<keyword evidence="3" id="KW-1185">Reference proteome</keyword>
<evidence type="ECO:0000256" key="1">
    <source>
        <dbReference type="SAM" id="MobiDB-lite"/>
    </source>
</evidence>
<feature type="compositionally biased region" description="Basic and acidic residues" evidence="1">
    <location>
        <begin position="99"/>
        <end position="109"/>
    </location>
</feature>